<accession>A0A4Y7Q3K4</accession>
<dbReference type="VEuPathDB" id="FungiDB:BD410DRAFT_789464"/>
<evidence type="ECO:0000259" key="5">
    <source>
        <dbReference type="Pfam" id="PF09118"/>
    </source>
</evidence>
<evidence type="ECO:0000313" key="7">
    <source>
        <dbReference type="Proteomes" id="UP000294933"/>
    </source>
</evidence>
<dbReference type="InterPro" id="IPR015202">
    <property type="entry name" value="GO-like_E_set"/>
</dbReference>
<dbReference type="CDD" id="cd02851">
    <property type="entry name" value="E_set_GO_C"/>
    <property type="match status" value="1"/>
</dbReference>
<dbReference type="InterPro" id="IPR009880">
    <property type="entry name" value="Glyoxal_oxidase_N"/>
</dbReference>
<evidence type="ECO:0000256" key="3">
    <source>
        <dbReference type="SAM" id="SignalP"/>
    </source>
</evidence>
<feature type="region of interest" description="Disordered" evidence="2">
    <location>
        <begin position="585"/>
        <end position="620"/>
    </location>
</feature>
<dbReference type="Pfam" id="PF07250">
    <property type="entry name" value="Glyoxal_oxid_N"/>
    <property type="match status" value="1"/>
</dbReference>
<dbReference type="InterPro" id="IPR037293">
    <property type="entry name" value="Gal_Oxidase_central_sf"/>
</dbReference>
<dbReference type="SUPFAM" id="SSF50965">
    <property type="entry name" value="Galactose oxidase, central domain"/>
    <property type="match status" value="1"/>
</dbReference>
<name>A0A4Y7Q3K4_9AGAM</name>
<dbReference type="Proteomes" id="UP000294933">
    <property type="component" value="Unassembled WGS sequence"/>
</dbReference>
<evidence type="ECO:0000259" key="4">
    <source>
        <dbReference type="Pfam" id="PF07250"/>
    </source>
</evidence>
<reference evidence="6 7" key="1">
    <citation type="submission" date="2018-06" db="EMBL/GenBank/DDBJ databases">
        <title>A transcriptomic atlas of mushroom development highlights an independent origin of complex multicellularity.</title>
        <authorList>
            <consortium name="DOE Joint Genome Institute"/>
            <person name="Krizsan K."/>
            <person name="Almasi E."/>
            <person name="Merenyi Z."/>
            <person name="Sahu N."/>
            <person name="Viragh M."/>
            <person name="Koszo T."/>
            <person name="Mondo S."/>
            <person name="Kiss B."/>
            <person name="Balint B."/>
            <person name="Kues U."/>
            <person name="Barry K."/>
            <person name="Hegedus J.C."/>
            <person name="Henrissat B."/>
            <person name="Johnson J."/>
            <person name="Lipzen A."/>
            <person name="Ohm R."/>
            <person name="Nagy I."/>
            <person name="Pangilinan J."/>
            <person name="Yan J."/>
            <person name="Xiong Y."/>
            <person name="Grigoriev I.V."/>
            <person name="Hibbett D.S."/>
            <person name="Nagy L.G."/>
        </authorList>
    </citation>
    <scope>NUCLEOTIDE SEQUENCE [LARGE SCALE GENOMIC DNA]</scope>
    <source>
        <strain evidence="6 7">SZMC22713</strain>
    </source>
</reference>
<keyword evidence="7" id="KW-1185">Reference proteome</keyword>
<evidence type="ECO:0000256" key="2">
    <source>
        <dbReference type="SAM" id="MobiDB-lite"/>
    </source>
</evidence>
<feature type="compositionally biased region" description="Polar residues" evidence="2">
    <location>
        <begin position="601"/>
        <end position="620"/>
    </location>
</feature>
<dbReference type="EMBL" id="ML170179">
    <property type="protein sequence ID" value="TDL21722.1"/>
    <property type="molecule type" value="Genomic_DNA"/>
</dbReference>
<dbReference type="InterPro" id="IPR013783">
    <property type="entry name" value="Ig-like_fold"/>
</dbReference>
<feature type="domain" description="Galactose oxidase-like Early set" evidence="5">
    <location>
        <begin position="471"/>
        <end position="579"/>
    </location>
</feature>
<sequence>MVVSSSGCRSGCRHIIFSAAFAVMAFAQTPASTLPAPGQPMSTGTLGGFELHGASMASAQQMFLGTAKSVYILDKVENNPSRINDHPVWGSEYQVDTASVRPMEVVTNTFCAGGNVLGNGTWLNVGGNQAVTYGGLPTGDSNADPPFQDADGGQSIRLLDPCDDQSCNWKDDNDNDMTTRRWYPTLETLEDGSMFIIGGDQNGGFVSSANTANPTYEFFPSRGDPVESSILENTLPANLFPHTFLLPSGNLFLQANWASTLLNYHNNKETPLDDIPDAVRTYPASAGVVMLPLTPSNNWTATIMFCGGSDLQPNQWGENWDITVYPASKSCVKISPDVSGSYTHDDPIPKGRSITSAIMLPDGKLLLLNGANTGVSGYGNQSWSVGQSYANNPVLTPVIFDPSAPPGQRWSQDGLSASTVPRLYHSTAILLTDGSVLVAGSNPNADYTTGVPFPTEFRVERFYPTYYNTRRPQPQGLLASYAYGGPYFNVTLSKDDLFGNVANVQNASVVIIRPGFSTHAMNMGQRYVQLDSTYTGNQDGSAVLHVSQVPPNPAILAPGPAFVFVVVNGVPSIGQQVMIGSGQIEKQQTTPSVPLPPSSLYQATATPSDSSNPKGKSGAMSSLNVPRIHGLSLWTILLTLNIFLLIR</sequence>
<dbReference type="Gene3D" id="2.60.40.10">
    <property type="entry name" value="Immunoglobulins"/>
    <property type="match status" value="1"/>
</dbReference>
<organism evidence="6 7">
    <name type="scientific">Rickenella mellea</name>
    <dbReference type="NCBI Taxonomy" id="50990"/>
    <lineage>
        <taxon>Eukaryota</taxon>
        <taxon>Fungi</taxon>
        <taxon>Dikarya</taxon>
        <taxon>Basidiomycota</taxon>
        <taxon>Agaricomycotina</taxon>
        <taxon>Agaricomycetes</taxon>
        <taxon>Hymenochaetales</taxon>
        <taxon>Rickenellaceae</taxon>
        <taxon>Rickenella</taxon>
    </lineage>
</organism>
<keyword evidence="1 3" id="KW-0732">Signal</keyword>
<dbReference type="InterPro" id="IPR014756">
    <property type="entry name" value="Ig_E-set"/>
</dbReference>
<feature type="domain" description="Glyoxal oxidase N-terminal" evidence="4">
    <location>
        <begin position="150"/>
        <end position="466"/>
    </location>
</feature>
<evidence type="ECO:0000256" key="1">
    <source>
        <dbReference type="ARBA" id="ARBA00022729"/>
    </source>
</evidence>
<dbReference type="OrthoDB" id="2019572at2759"/>
<dbReference type="SUPFAM" id="SSF81296">
    <property type="entry name" value="E set domains"/>
    <property type="match status" value="1"/>
</dbReference>
<dbReference type="PANTHER" id="PTHR32208">
    <property type="entry name" value="SECRETED PROTEIN-RELATED"/>
    <property type="match status" value="1"/>
</dbReference>
<dbReference type="Gene3D" id="2.130.10.80">
    <property type="entry name" value="Galactose oxidase/kelch, beta-propeller"/>
    <property type="match status" value="1"/>
</dbReference>
<feature type="chain" id="PRO_5021282591" evidence="3">
    <location>
        <begin position="28"/>
        <end position="647"/>
    </location>
</feature>
<gene>
    <name evidence="6" type="ORF">BD410DRAFT_789464</name>
</gene>
<dbReference type="PANTHER" id="PTHR32208:SF96">
    <property type="entry name" value="GLYOXAL OXIDASE"/>
    <property type="match status" value="1"/>
</dbReference>
<dbReference type="AlphaFoldDB" id="A0A4Y7Q3K4"/>
<evidence type="ECO:0000313" key="6">
    <source>
        <dbReference type="EMBL" id="TDL21722.1"/>
    </source>
</evidence>
<dbReference type="STRING" id="50990.A0A4Y7Q3K4"/>
<proteinExistence type="predicted"/>
<feature type="signal peptide" evidence="3">
    <location>
        <begin position="1"/>
        <end position="27"/>
    </location>
</feature>
<dbReference type="InterPro" id="IPR011043">
    <property type="entry name" value="Gal_Oxase/kelch_b-propeller"/>
</dbReference>
<dbReference type="Pfam" id="PF09118">
    <property type="entry name" value="GO-like_E_set"/>
    <property type="match status" value="1"/>
</dbReference>
<protein>
    <submittedName>
        <fullName evidence="6">Glyoxal oxidase</fullName>
    </submittedName>
</protein>